<dbReference type="Pfam" id="PF20249">
    <property type="entry name" value="VasX_N"/>
    <property type="match status" value="1"/>
</dbReference>
<protein>
    <submittedName>
        <fullName evidence="2">Toxin VasX</fullName>
    </submittedName>
</protein>
<proteinExistence type="predicted"/>
<dbReference type="InterPro" id="IPR046864">
    <property type="entry name" value="VasX_N"/>
</dbReference>
<feature type="domain" description="Toxin VasX N-terminal region" evidence="1">
    <location>
        <begin position="26"/>
        <end position="162"/>
    </location>
</feature>
<dbReference type="CDD" id="cd20708">
    <property type="entry name" value="MIX_IV"/>
    <property type="match status" value="1"/>
</dbReference>
<sequence length="1199" mass="132835">MCSMMHPANLAAAAASKAPIIGPAACPLRNTHVQLLPLAYGLVEKPFDPSTELTLPYTLTTRPMGIRRLRDGWLYIVDSLSGELYEYRVLEGVISALLHRGKSVSEEQRSAIEERPALIFSRKSTLYVTFADVQLSAAKCRQVLDSAEEREHFMQAVDLGPVHCLIGGEHLLTVAQAKQWLAEVACTAKPLAEADATRMPTVQVSDAPEHEREPYLWENPRRFREAHIGEFLGRVRGPYQDDTLFLLVNDDLGVMRDLADYQDLVVGWIEQWSNTDNNERDYLLASYIESLSQLGAQDFDTLAKASDDPRAQALFAELEQLPEPDRENTRQALLEYLNKGGEVEPVAVEATPELQQLREKALDESLALNRFDGVAPDFTAHARVTAEADRRFYTREYFLEVAPVEFVERHLSTLVELGKDQSRRMKDVLDGPLLSGKRGINDLIDRPAMDEVLNSHRDNLGRWNRLLERITADRAQLLCAGRFHRSAWYFDGQLPAQIDQAFASEYACLKDIGRSDAANEQMLDYLEQHPQLTRPLFYTLPLRLQTEQAGQYSTLFNAGMAMFNNLPDWLAKLQSIEQPQLPALDDLPAHSRVLADAVQDTYSPALNLGLSRALEGFDLAGEKIPDLDELFQRLPKALRLRVFDAARTSGVTFTVSTPAEQAALQATIKEVLRERDYLKTLNRERNQLTHNKNRQGHKTARAVELQQEIVRVRTQLALFEGRLAAALSPIDELPDRSARLYGATPAKAGLTVVFPPAQQGELRGLLENIRAGVAGVSKASLVRTEGMGLLVVLVQVVNLVGVYRELRRQAVNERVWTSLMNSVVATGAAGFSAAQSLADTALKVRCASLVASVQLHALQTVHVQMGKLHVGLGFFTYLSGLASSTNSIVTQRKNWEQAVRSGNHSAQSAAALATMGAGGMTSVSGYGLTNTVHSTFKVLKASSNAARRAAWAAAGTRLSTVFFRFNLAGALFTVLELGGSLLYSRYNISAHDKWLKITPWSRDSEMRGDHSLDDYQSYLAFLIHAPYAQLGPNLYDSWLKDLLFKAKPSDIHLALPTLTLNDLLRPFGGNPTSRLGIGAHRISIPLHSRGAPREQRDVISDEILSSLRIVKSSPEGLILCLQYPAGLGSEFVPAKETLELAVCVQTSNKKGEWASRTRVIHLDPRGEGHFGVVTPQQVKEKPPVLLVEAHLLERADHAE</sequence>
<evidence type="ECO:0000313" key="2">
    <source>
        <dbReference type="EMBL" id="XBL97924.1"/>
    </source>
</evidence>
<dbReference type="EMBL" id="CP157354">
    <property type="protein sequence ID" value="XBL97924.1"/>
    <property type="molecule type" value="Genomic_DNA"/>
</dbReference>
<accession>A0AAU7F1R8</accession>
<organism evidence="2">
    <name type="scientific">Pseudomonas iranensis</name>
    <dbReference type="NCBI Taxonomy" id="2745503"/>
    <lineage>
        <taxon>Bacteria</taxon>
        <taxon>Pseudomonadati</taxon>
        <taxon>Pseudomonadota</taxon>
        <taxon>Gammaproteobacteria</taxon>
        <taxon>Pseudomonadales</taxon>
        <taxon>Pseudomonadaceae</taxon>
        <taxon>Pseudomonas</taxon>
    </lineage>
</organism>
<reference evidence="2" key="1">
    <citation type="submission" date="2024-05" db="EMBL/GenBank/DDBJ databases">
        <title>Draft genome sequence of Pseudomonas iranensis M7D1.</title>
        <authorList>
            <person name="Miller S.L."/>
            <person name="Nsubuga A."/>
            <person name="Lu N."/>
            <person name="King J."/>
            <person name="Shears P."/>
            <person name="Lawson P.A."/>
        </authorList>
    </citation>
    <scope>NUCLEOTIDE SEQUENCE</scope>
    <source>
        <strain evidence="2">M7D1</strain>
    </source>
</reference>
<dbReference type="AlphaFoldDB" id="A0AAU7F1R8"/>
<name>A0AAU7F1R8_9PSED</name>
<evidence type="ECO:0000259" key="1">
    <source>
        <dbReference type="Pfam" id="PF20249"/>
    </source>
</evidence>
<gene>
    <name evidence="2" type="ORF">ABHN08_08210</name>
</gene>